<evidence type="ECO:0000313" key="3">
    <source>
        <dbReference type="Proteomes" id="UP000815677"/>
    </source>
</evidence>
<sequence>MAIAPAPAPEPRLRRAPAPFPSIPAGVEILPFADFKECGIRMPVRASEADCASEQHDDGVERDAHGIPTIPLRAKHDTDVSKTIPNKKRTPREWAASRPNFRKEWWLDWAEGEDLRSHGPYSVEQRPVDRLHQAASDFQKYRKFPPYATKVQYMWDQFRIFAGLLGTTPIWHNVSENPKLNDDEDGEDGVASDFDDEQPSPSQNHPQRNHTRFAPRARPRAPYTHFGQRPTIVHNNDEVKALLDGARAEKEGRVRAFLADPGKNVGVFLSSYMRNEGLAWEDRHLINAPHLLRFFIHYLLRNAVFVTEPEIEQSLRACLPLIEQALLELPRTATVGRMLPEADGLAGVCWELWGRQPAGVAVHLDADGVKKKEGIEELRDLKPEDNEHEPDPSSFTIPTATATTESDAWAPSASPSASLFAKLGPTAFPLTHEPGVVERSVRRVAEVLPPKTNSGMSYQPSAATAVEISFLDDEGLGMWRVVLDPWLGWSVPTPSSSISNAKGGDGEAYAEPKLLHSPTTSQHAHTHDPTHSRIALLVDGAVARTLVAGMGMGGTWVQLARQGDAEGVGGDEDEEPGLWYCDDLNMVLPSFWVAACQ</sequence>
<feature type="compositionally biased region" description="Acidic residues" evidence="1">
    <location>
        <begin position="182"/>
        <end position="198"/>
    </location>
</feature>
<feature type="region of interest" description="Disordered" evidence="1">
    <location>
        <begin position="176"/>
        <end position="228"/>
    </location>
</feature>
<evidence type="ECO:0000313" key="2">
    <source>
        <dbReference type="EMBL" id="GAT52636.1"/>
    </source>
</evidence>
<accession>A0ABQ0LNP3</accession>
<gene>
    <name evidence="2" type="ORF">MCHLO_09671</name>
</gene>
<feature type="region of interest" description="Disordered" evidence="1">
    <location>
        <begin position="380"/>
        <end position="399"/>
    </location>
</feature>
<protein>
    <submittedName>
        <fullName evidence="2">Uncharacterized protein</fullName>
    </submittedName>
</protein>
<reference evidence="2" key="1">
    <citation type="submission" date="2014-09" db="EMBL/GenBank/DDBJ databases">
        <title>Genome sequence of the luminous mushroom Mycena chlorophos for searching fungal bioluminescence genes.</title>
        <authorList>
            <person name="Tanaka Y."/>
            <person name="Kasuga D."/>
            <person name="Oba Y."/>
            <person name="Hase S."/>
            <person name="Sato K."/>
            <person name="Oba Y."/>
            <person name="Sakakibara Y."/>
        </authorList>
    </citation>
    <scope>NUCLEOTIDE SEQUENCE</scope>
</reference>
<dbReference type="EMBL" id="DF847819">
    <property type="protein sequence ID" value="GAT52636.1"/>
    <property type="molecule type" value="Genomic_DNA"/>
</dbReference>
<keyword evidence="3" id="KW-1185">Reference proteome</keyword>
<evidence type="ECO:0000256" key="1">
    <source>
        <dbReference type="SAM" id="MobiDB-lite"/>
    </source>
</evidence>
<name>A0ABQ0LNP3_MYCCL</name>
<feature type="compositionally biased region" description="Basic residues" evidence="1">
    <location>
        <begin position="207"/>
        <end position="219"/>
    </location>
</feature>
<organism evidence="2 3">
    <name type="scientific">Mycena chlorophos</name>
    <name type="common">Agaric fungus</name>
    <name type="synonym">Agaricus chlorophos</name>
    <dbReference type="NCBI Taxonomy" id="658473"/>
    <lineage>
        <taxon>Eukaryota</taxon>
        <taxon>Fungi</taxon>
        <taxon>Dikarya</taxon>
        <taxon>Basidiomycota</taxon>
        <taxon>Agaricomycotina</taxon>
        <taxon>Agaricomycetes</taxon>
        <taxon>Agaricomycetidae</taxon>
        <taxon>Agaricales</taxon>
        <taxon>Marasmiineae</taxon>
        <taxon>Mycenaceae</taxon>
        <taxon>Mycena</taxon>
    </lineage>
</organism>
<dbReference type="Proteomes" id="UP000815677">
    <property type="component" value="Unassembled WGS sequence"/>
</dbReference>
<proteinExistence type="predicted"/>
<feature type="compositionally biased region" description="Basic and acidic residues" evidence="1">
    <location>
        <begin position="380"/>
        <end position="391"/>
    </location>
</feature>